<dbReference type="GO" id="GO:0046677">
    <property type="term" value="P:response to antibiotic"/>
    <property type="evidence" value="ECO:0007669"/>
    <property type="project" value="TreeGrafter"/>
</dbReference>
<evidence type="ECO:0000256" key="1">
    <source>
        <dbReference type="ARBA" id="ARBA00004196"/>
    </source>
</evidence>
<dbReference type="GO" id="GO:0022857">
    <property type="term" value="F:transmembrane transporter activity"/>
    <property type="evidence" value="ECO:0007669"/>
    <property type="project" value="InterPro"/>
</dbReference>
<comment type="caution">
    <text evidence="7">The sequence shown here is derived from an EMBL/GenBank/DDBJ whole genome shotgun (WGS) entry which is preliminary data.</text>
</comment>
<dbReference type="GO" id="GO:0030313">
    <property type="term" value="C:cell envelope"/>
    <property type="evidence" value="ECO:0007669"/>
    <property type="project" value="UniProtKB-SubCell"/>
</dbReference>
<dbReference type="Pfam" id="PF25944">
    <property type="entry name" value="Beta-barrel_RND"/>
    <property type="match status" value="1"/>
</dbReference>
<dbReference type="GO" id="GO:0005886">
    <property type="term" value="C:plasma membrane"/>
    <property type="evidence" value="ECO:0007669"/>
    <property type="project" value="TreeGrafter"/>
</dbReference>
<accession>A0A504U7B0</accession>
<dbReference type="Gene3D" id="1.10.287.470">
    <property type="entry name" value="Helix hairpin bin"/>
    <property type="match status" value="1"/>
</dbReference>
<dbReference type="FunFam" id="2.40.420.20:FF:000001">
    <property type="entry name" value="Efflux RND transporter periplasmic adaptor subunit"/>
    <property type="match status" value="1"/>
</dbReference>
<protein>
    <submittedName>
        <fullName evidence="7">Efflux RND transporter periplasmic adaptor subunit</fullName>
    </submittedName>
</protein>
<dbReference type="NCBIfam" id="TIGR01730">
    <property type="entry name" value="RND_mfp"/>
    <property type="match status" value="1"/>
</dbReference>
<feature type="domain" description="Multidrug resistance protein MdtA-like alpha-helical hairpin" evidence="3">
    <location>
        <begin position="116"/>
        <end position="185"/>
    </location>
</feature>
<gene>
    <name evidence="7" type="ORF">FJQ55_00105</name>
</gene>
<evidence type="ECO:0000313" key="7">
    <source>
        <dbReference type="EMBL" id="TPP09327.1"/>
    </source>
</evidence>
<evidence type="ECO:0000313" key="8">
    <source>
        <dbReference type="Proteomes" id="UP000316429"/>
    </source>
</evidence>
<feature type="domain" description="Multidrug resistance protein MdtA-like barrel-sandwich hybrid" evidence="4">
    <location>
        <begin position="76"/>
        <end position="217"/>
    </location>
</feature>
<keyword evidence="8" id="KW-1185">Reference proteome</keyword>
<dbReference type="Pfam" id="PF25967">
    <property type="entry name" value="RND-MFP_C"/>
    <property type="match status" value="1"/>
</dbReference>
<dbReference type="PANTHER" id="PTHR30158">
    <property type="entry name" value="ACRA/E-RELATED COMPONENT OF DRUG EFFLUX TRANSPORTER"/>
    <property type="match status" value="1"/>
</dbReference>
<evidence type="ECO:0000256" key="2">
    <source>
        <dbReference type="ARBA" id="ARBA00009477"/>
    </source>
</evidence>
<feature type="domain" description="Multidrug resistance protein MdtA-like C-terminal permuted SH3" evidence="6">
    <location>
        <begin position="319"/>
        <end position="378"/>
    </location>
</feature>
<evidence type="ECO:0000259" key="6">
    <source>
        <dbReference type="Pfam" id="PF25967"/>
    </source>
</evidence>
<dbReference type="InterPro" id="IPR058627">
    <property type="entry name" value="MdtA-like_C"/>
</dbReference>
<dbReference type="Gene3D" id="2.40.420.20">
    <property type="match status" value="1"/>
</dbReference>
<evidence type="ECO:0000259" key="3">
    <source>
        <dbReference type="Pfam" id="PF25876"/>
    </source>
</evidence>
<reference evidence="7 8" key="1">
    <citation type="submission" date="2019-06" db="EMBL/GenBank/DDBJ databases">
        <title>Rhizobium sp. CL12 isolated from roots of soybean.</title>
        <authorList>
            <person name="Wang C."/>
        </authorList>
    </citation>
    <scope>NUCLEOTIDE SEQUENCE [LARGE SCALE GENOMIC DNA]</scope>
    <source>
        <strain evidence="7 8">CL12</strain>
    </source>
</reference>
<comment type="subcellular location">
    <subcellularLocation>
        <location evidence="1">Cell envelope</location>
    </subcellularLocation>
</comment>
<sequence length="397" mass="41478">MTSTWKRWALMGTGLGLAASISVAALVYQLPGTIAAAETDTAAAPPPAIPVTVSVLENREIRSWEEFSGRLEAIERVQVRSRVSGAIEGVHFREGALVKAGDLLFTIDPEPFKTAVTQAEGQLASAEARLQLAKTEFERGQKLSSGNSISKSEFDQRGNALAEAQAAVTTAEAALHAAELELDYTNVRAPVSGRVGKVEMTVGNLVAAGSASPALTTLVSVDPIYAAFNVSEETVAKALAQLPTSGDALPPIEEIPVEMGTLADQGTPIKGKLQLISNEVELSSGTVGVRAVFDNPGGRLMPGQFVRVRLGQPHAANKILVSERAIGTDQDKKFVFVVGDDNKVAYRPVVVGSISDGSRIIESGLAAGERVVVSGLQRIAPGALVDPKPADTVAAAK</sequence>
<name>A0A504U7B0_9HYPH</name>
<comment type="similarity">
    <text evidence="2">Belongs to the membrane fusion protein (MFP) (TC 8.A.1) family.</text>
</comment>
<dbReference type="Pfam" id="PF25876">
    <property type="entry name" value="HH_MFP_RND"/>
    <property type="match status" value="1"/>
</dbReference>
<dbReference type="InterPro" id="IPR006143">
    <property type="entry name" value="RND_pump_MFP"/>
</dbReference>
<evidence type="ECO:0000259" key="5">
    <source>
        <dbReference type="Pfam" id="PF25944"/>
    </source>
</evidence>
<dbReference type="RefSeq" id="WP_140825728.1">
    <property type="nucleotide sequence ID" value="NZ_VFYP01000001.1"/>
</dbReference>
<dbReference type="AlphaFoldDB" id="A0A504U7B0"/>
<organism evidence="7 8">
    <name type="scientific">Rhizobium glycinendophyticum</name>
    <dbReference type="NCBI Taxonomy" id="2589807"/>
    <lineage>
        <taxon>Bacteria</taxon>
        <taxon>Pseudomonadati</taxon>
        <taxon>Pseudomonadota</taxon>
        <taxon>Alphaproteobacteria</taxon>
        <taxon>Hyphomicrobiales</taxon>
        <taxon>Rhizobiaceae</taxon>
        <taxon>Rhizobium/Agrobacterium group</taxon>
        <taxon>Rhizobium</taxon>
    </lineage>
</organism>
<dbReference type="EMBL" id="VFYP01000001">
    <property type="protein sequence ID" value="TPP09327.1"/>
    <property type="molecule type" value="Genomic_DNA"/>
</dbReference>
<dbReference type="Proteomes" id="UP000316429">
    <property type="component" value="Unassembled WGS sequence"/>
</dbReference>
<dbReference type="Gene3D" id="2.40.50.100">
    <property type="match status" value="1"/>
</dbReference>
<dbReference type="OrthoDB" id="9816569at2"/>
<dbReference type="InterPro" id="IPR058626">
    <property type="entry name" value="MdtA-like_b-barrel"/>
</dbReference>
<dbReference type="InterPro" id="IPR058624">
    <property type="entry name" value="MdtA-like_HH"/>
</dbReference>
<evidence type="ECO:0000259" key="4">
    <source>
        <dbReference type="Pfam" id="PF25917"/>
    </source>
</evidence>
<proteinExistence type="inferred from homology"/>
<dbReference type="Gene3D" id="2.40.30.170">
    <property type="match status" value="1"/>
</dbReference>
<dbReference type="Pfam" id="PF25917">
    <property type="entry name" value="BSH_RND"/>
    <property type="match status" value="1"/>
</dbReference>
<dbReference type="InterPro" id="IPR058625">
    <property type="entry name" value="MdtA-like_BSH"/>
</dbReference>
<dbReference type="PANTHER" id="PTHR30158:SF10">
    <property type="entry name" value="CATION EFFLUX PUMP"/>
    <property type="match status" value="1"/>
</dbReference>
<feature type="domain" description="Multidrug resistance protein MdtA-like beta-barrel" evidence="5">
    <location>
        <begin position="223"/>
        <end position="310"/>
    </location>
</feature>
<dbReference type="SUPFAM" id="SSF111369">
    <property type="entry name" value="HlyD-like secretion proteins"/>
    <property type="match status" value="1"/>
</dbReference>